<evidence type="ECO:0000259" key="2">
    <source>
        <dbReference type="Pfam" id="PF01636"/>
    </source>
</evidence>
<gene>
    <name evidence="3" type="ORF">EV690_2470</name>
</gene>
<dbReference type="SUPFAM" id="SSF56112">
    <property type="entry name" value="Protein kinase-like (PK-like)"/>
    <property type="match status" value="1"/>
</dbReference>
<dbReference type="Gene3D" id="3.30.200.20">
    <property type="entry name" value="Phosphorylase Kinase, domain 1"/>
    <property type="match status" value="1"/>
</dbReference>
<dbReference type="PANTHER" id="PTHR21064:SF6">
    <property type="entry name" value="AMINOGLYCOSIDE PHOSPHOTRANSFERASE DOMAIN-CONTAINING PROTEIN"/>
    <property type="match status" value="1"/>
</dbReference>
<dbReference type="InterPro" id="IPR002575">
    <property type="entry name" value="Aminoglycoside_PTrfase"/>
</dbReference>
<dbReference type="PANTHER" id="PTHR21064">
    <property type="entry name" value="AMINOGLYCOSIDE PHOSPHOTRANSFERASE DOMAIN-CONTAINING PROTEIN-RELATED"/>
    <property type="match status" value="1"/>
</dbReference>
<dbReference type="Proteomes" id="UP000295565">
    <property type="component" value="Unassembled WGS sequence"/>
</dbReference>
<reference evidence="3 4" key="1">
    <citation type="submission" date="2019-03" db="EMBL/GenBank/DDBJ databases">
        <title>Genomic Encyclopedia of Type Strains, Phase IV (KMG-IV): sequencing the most valuable type-strain genomes for metagenomic binning, comparative biology and taxonomic classification.</title>
        <authorList>
            <person name="Goeker M."/>
        </authorList>
    </citation>
    <scope>NUCLEOTIDE SEQUENCE [LARGE SCALE GENOMIC DNA]</scope>
    <source>
        <strain evidence="3 4">DSM 18577</strain>
    </source>
</reference>
<comment type="caution">
    <text evidence="3">The sequence shown here is derived from an EMBL/GenBank/DDBJ whole genome shotgun (WGS) entry which is preliminary data.</text>
</comment>
<dbReference type="InterPro" id="IPR011009">
    <property type="entry name" value="Kinase-like_dom_sf"/>
</dbReference>
<sequence length="334" mass="38109">MSTQQYDTLTDQQILALASTLLKRYAAPYQGDINLLCRSENATLKITSANHRYALRIHRPDYHSLNAIQSELLWLDALNASGIEVPQAIANKDGERVQKITLADGEPRYAVMFDWIEGDMPTSEVDPKAFFALGAINAKLHQHARSWRRPENFERIIWNHQTMVSQHAHWGRWQNAPHLNADDHPIIEQALQKVAQQMTSYGMSDDRYGLIHADLRLTNILLFDGQTRVIDFDDCGMGWYMHDLAAAISFNEHLANAPLWVDQWLNGYETHAHCEAADIDILPAMIIQRRIQMLAWTGTHAQTQMTLSLGDQWANESVRLCRQYLETDGLPIGQ</sequence>
<comment type="similarity">
    <text evidence="1">Belongs to the pseudomonas-type ThrB family.</text>
</comment>
<keyword evidence="3" id="KW-0418">Kinase</keyword>
<dbReference type="GO" id="GO:0019202">
    <property type="term" value="F:amino acid kinase activity"/>
    <property type="evidence" value="ECO:0007669"/>
    <property type="project" value="TreeGrafter"/>
</dbReference>
<dbReference type="AlphaFoldDB" id="A0A4R1J9Z1"/>
<keyword evidence="4" id="KW-1185">Reference proteome</keyword>
<name>A0A4R1J9Z1_9GAMM</name>
<dbReference type="EMBL" id="SMGD01000014">
    <property type="protein sequence ID" value="TCK47446.1"/>
    <property type="molecule type" value="Genomic_DNA"/>
</dbReference>
<dbReference type="Pfam" id="PF01636">
    <property type="entry name" value="APH"/>
    <property type="match status" value="1"/>
</dbReference>
<accession>A0A4R1J9Z1</accession>
<keyword evidence="3" id="KW-0808">Transferase</keyword>
<dbReference type="OrthoDB" id="241498at2"/>
<dbReference type="InterPro" id="IPR050249">
    <property type="entry name" value="Pseudomonas-type_ThrB"/>
</dbReference>
<evidence type="ECO:0000313" key="4">
    <source>
        <dbReference type="Proteomes" id="UP000295565"/>
    </source>
</evidence>
<organism evidence="3 4">
    <name type="scientific">Celerinatantimonas diazotrophica</name>
    <dbReference type="NCBI Taxonomy" id="412034"/>
    <lineage>
        <taxon>Bacteria</taxon>
        <taxon>Pseudomonadati</taxon>
        <taxon>Pseudomonadota</taxon>
        <taxon>Gammaproteobacteria</taxon>
        <taxon>Celerinatantimonadaceae</taxon>
        <taxon>Celerinatantimonas</taxon>
    </lineage>
</organism>
<dbReference type="Gene3D" id="3.90.1200.10">
    <property type="match status" value="1"/>
</dbReference>
<dbReference type="RefSeq" id="WP_131913264.1">
    <property type="nucleotide sequence ID" value="NZ_OU594967.1"/>
</dbReference>
<evidence type="ECO:0000313" key="3">
    <source>
        <dbReference type="EMBL" id="TCK47446.1"/>
    </source>
</evidence>
<protein>
    <submittedName>
        <fullName evidence="3">Homoserine kinase</fullName>
    </submittedName>
</protein>
<evidence type="ECO:0000256" key="1">
    <source>
        <dbReference type="ARBA" id="ARBA00038240"/>
    </source>
</evidence>
<proteinExistence type="inferred from homology"/>
<feature type="domain" description="Aminoglycoside phosphotransferase" evidence="2">
    <location>
        <begin position="40"/>
        <end position="269"/>
    </location>
</feature>